<evidence type="ECO:0000313" key="2">
    <source>
        <dbReference type="EMBL" id="MDP8147675.1"/>
    </source>
</evidence>
<evidence type="ECO:0008006" key="4">
    <source>
        <dbReference type="Google" id="ProtNLM"/>
    </source>
</evidence>
<keyword evidence="1" id="KW-1133">Transmembrane helix</keyword>
<gene>
    <name evidence="2" type="ORF">QJU57_01105</name>
</gene>
<keyword evidence="3" id="KW-1185">Reference proteome</keyword>
<accession>A0AAW8CCY6</accession>
<name>A0AAW8CCY6_9PAST</name>
<proteinExistence type="predicted"/>
<keyword evidence="1" id="KW-0472">Membrane</keyword>
<organism evidence="2 3">
    <name type="scientific">Phocoenobacter atlanticus subsp. atlanticus</name>
    <dbReference type="NCBI Taxonomy" id="3061285"/>
    <lineage>
        <taxon>Bacteria</taxon>
        <taxon>Pseudomonadati</taxon>
        <taxon>Pseudomonadota</taxon>
        <taxon>Gammaproteobacteria</taxon>
        <taxon>Pasteurellales</taxon>
        <taxon>Pasteurellaceae</taxon>
        <taxon>Phocoenobacter</taxon>
        <taxon>Phocoenobacter atlanticus</taxon>
    </lineage>
</organism>
<dbReference type="AlphaFoldDB" id="A0AAW8CCY6"/>
<feature type="transmembrane region" description="Helical" evidence="1">
    <location>
        <begin position="12"/>
        <end position="29"/>
    </location>
</feature>
<dbReference type="Proteomes" id="UP001226020">
    <property type="component" value="Unassembled WGS sequence"/>
</dbReference>
<sequence length="57" mass="6345">MDILLDKTNQILLGIILSAFFLLSITTNIDDETANAINTCQLQQGTWHETEKGGYCD</sequence>
<comment type="caution">
    <text evidence="2">The sequence shown here is derived from an EMBL/GenBank/DDBJ whole genome shotgun (WGS) entry which is preliminary data.</text>
</comment>
<reference evidence="2 3" key="1">
    <citation type="journal article" date="2023" name="Front. Microbiol.">
        <title>Phylogeography and host specificity of Pasteurellaceae pathogenic to sea-farmed fish in the north-east Atlantic.</title>
        <authorList>
            <person name="Gulla S."/>
            <person name="Colquhoun D.J."/>
            <person name="Olsen A.B."/>
            <person name="Spilsberg B."/>
            <person name="Lagesen K."/>
            <person name="Aakesson C.P."/>
            <person name="Strom S."/>
            <person name="Manji F."/>
            <person name="Birkbeck T.H."/>
            <person name="Nilsen H.K."/>
        </authorList>
    </citation>
    <scope>NUCLEOTIDE SEQUENCE [LARGE SCALE GENOMIC DNA]</scope>
    <source>
        <strain evidence="2 3">NVIB3131</strain>
    </source>
</reference>
<keyword evidence="1" id="KW-0812">Transmembrane</keyword>
<protein>
    <recommendedName>
        <fullName evidence="4">TMhelix containing protein</fullName>
    </recommendedName>
</protein>
<dbReference type="EMBL" id="JASAXT010000002">
    <property type="protein sequence ID" value="MDP8147675.1"/>
    <property type="molecule type" value="Genomic_DNA"/>
</dbReference>
<evidence type="ECO:0000256" key="1">
    <source>
        <dbReference type="SAM" id="Phobius"/>
    </source>
</evidence>
<dbReference type="RefSeq" id="WP_306350745.1">
    <property type="nucleotide sequence ID" value="NZ_JASAWV010000002.1"/>
</dbReference>
<evidence type="ECO:0000313" key="3">
    <source>
        <dbReference type="Proteomes" id="UP001226020"/>
    </source>
</evidence>